<dbReference type="Gene3D" id="1.10.238.10">
    <property type="entry name" value="EF-hand"/>
    <property type="match status" value="1"/>
</dbReference>
<dbReference type="EMBL" id="NCVQ01000002">
    <property type="protein sequence ID" value="PWZ44194.1"/>
    <property type="molecule type" value="Genomic_DNA"/>
</dbReference>
<evidence type="ECO:0000256" key="1">
    <source>
        <dbReference type="ARBA" id="ARBA00022723"/>
    </source>
</evidence>
<keyword evidence="3" id="KW-0106">Calcium</keyword>
<feature type="signal peptide" evidence="4">
    <location>
        <begin position="1"/>
        <end position="35"/>
    </location>
</feature>
<proteinExistence type="predicted"/>
<evidence type="ECO:0000256" key="4">
    <source>
        <dbReference type="SAM" id="SignalP"/>
    </source>
</evidence>
<evidence type="ECO:0000259" key="5">
    <source>
        <dbReference type="PROSITE" id="PS50222"/>
    </source>
</evidence>
<dbReference type="PANTHER" id="PTHR10827">
    <property type="entry name" value="RETICULOCALBIN"/>
    <property type="match status" value="1"/>
</dbReference>
<dbReference type="Pfam" id="PF13202">
    <property type="entry name" value="EF-hand_5"/>
    <property type="match status" value="2"/>
</dbReference>
<reference evidence="6" key="1">
    <citation type="journal article" date="2018" name="Nat. Genet.">
        <title>Extensive intraspecific gene order and gene structural variations between Mo17 and other maize genomes.</title>
        <authorList>
            <person name="Sun S."/>
            <person name="Zhou Y."/>
            <person name="Chen J."/>
            <person name="Shi J."/>
            <person name="Zhao H."/>
            <person name="Zhao H."/>
            <person name="Song W."/>
            <person name="Zhang M."/>
            <person name="Cui Y."/>
            <person name="Dong X."/>
            <person name="Liu H."/>
            <person name="Ma X."/>
            <person name="Jiao Y."/>
            <person name="Wang B."/>
            <person name="Wei X."/>
            <person name="Stein J.C."/>
            <person name="Glaubitz J.C."/>
            <person name="Lu F."/>
            <person name="Yu G."/>
            <person name="Liang C."/>
            <person name="Fengler K."/>
            <person name="Li B."/>
            <person name="Rafalski A."/>
            <person name="Schnable P.S."/>
            <person name="Ware D.H."/>
            <person name="Buckler E.S."/>
            <person name="Lai J."/>
        </authorList>
    </citation>
    <scope>NUCLEOTIDE SEQUENCE [LARGE SCALE GENOMIC DNA]</scope>
    <source>
        <tissue evidence="6">Seedling</tissue>
    </source>
</reference>
<keyword evidence="1" id="KW-0479">Metal-binding</keyword>
<dbReference type="ExpressionAtlas" id="A0A3L6G6G0">
    <property type="expression patterns" value="baseline and differential"/>
</dbReference>
<dbReference type="Proteomes" id="UP000251960">
    <property type="component" value="Chromosome 10"/>
</dbReference>
<sequence length="333" mass="36560">MAGSAVAVVLLSAVALLCLYHLLFLSLSVPDPAAAAAVPRRAGGHHGSNVPSGSGTANVVLRFGLSGQPLRLHDPAAAAGLPDIDTFRGKLERLLPPDDDDPGWSRRFDSELGPVHRYFGPDAPLDVRQRIAYLFAILDRSPRGVGVGVGELEAWLRWQAAARLDAVTRREMAPHDTDRDGAVTLREFFADWINMGHDKMGWWMHKFASADRDGDGSLNAVEFNDFLHPEDSSQESVMLWLLKDKLRHLLDGGRSALRTAEPRHGGVLLCYLTCQVLDEGGGLIESNEADVNHDGKLSLEEMLDDYISFYSTVYMDDHYASEGEVDSDSRDEL</sequence>
<dbReference type="GO" id="GO:0005509">
    <property type="term" value="F:calcium ion binding"/>
    <property type="evidence" value="ECO:0007669"/>
    <property type="project" value="InterPro"/>
</dbReference>
<dbReference type="AlphaFoldDB" id="A0A3L6G6G0"/>
<dbReference type="InterPro" id="IPR002048">
    <property type="entry name" value="EF_hand_dom"/>
</dbReference>
<dbReference type="PANTHER" id="PTHR10827:SF98">
    <property type="entry name" value="45 KDA CALCIUM-BINDING PROTEIN"/>
    <property type="match status" value="1"/>
</dbReference>
<dbReference type="SUPFAM" id="SSF47473">
    <property type="entry name" value="EF-hand"/>
    <property type="match status" value="1"/>
</dbReference>
<feature type="domain" description="EF-hand" evidence="5">
    <location>
        <begin position="198"/>
        <end position="233"/>
    </location>
</feature>
<protein>
    <recommendedName>
        <fullName evidence="5">EF-hand domain-containing protein</fullName>
    </recommendedName>
</protein>
<dbReference type="InterPro" id="IPR018247">
    <property type="entry name" value="EF_Hand_1_Ca_BS"/>
</dbReference>
<gene>
    <name evidence="6" type="ORF">Zm00014a_017286</name>
</gene>
<evidence type="ECO:0000256" key="3">
    <source>
        <dbReference type="ARBA" id="ARBA00022837"/>
    </source>
</evidence>
<feature type="chain" id="PRO_5018259763" description="EF-hand domain-containing protein" evidence="4">
    <location>
        <begin position="36"/>
        <end position="333"/>
    </location>
</feature>
<accession>A0A3L6G6G0</accession>
<keyword evidence="2" id="KW-0677">Repeat</keyword>
<dbReference type="InterPro" id="IPR011992">
    <property type="entry name" value="EF-hand-dom_pair"/>
</dbReference>
<organism evidence="6">
    <name type="scientific">Zea mays</name>
    <name type="common">Maize</name>
    <dbReference type="NCBI Taxonomy" id="4577"/>
    <lineage>
        <taxon>Eukaryota</taxon>
        <taxon>Viridiplantae</taxon>
        <taxon>Streptophyta</taxon>
        <taxon>Embryophyta</taxon>
        <taxon>Tracheophyta</taxon>
        <taxon>Spermatophyta</taxon>
        <taxon>Magnoliopsida</taxon>
        <taxon>Liliopsida</taxon>
        <taxon>Poales</taxon>
        <taxon>Poaceae</taxon>
        <taxon>PACMAD clade</taxon>
        <taxon>Panicoideae</taxon>
        <taxon>Andropogonodae</taxon>
        <taxon>Andropogoneae</taxon>
        <taxon>Tripsacinae</taxon>
        <taxon>Zea</taxon>
    </lineage>
</organism>
<keyword evidence="4" id="KW-0732">Signal</keyword>
<evidence type="ECO:0000313" key="6">
    <source>
        <dbReference type="EMBL" id="PWZ44194.1"/>
    </source>
</evidence>
<evidence type="ECO:0000256" key="2">
    <source>
        <dbReference type="ARBA" id="ARBA00022737"/>
    </source>
</evidence>
<dbReference type="PROSITE" id="PS50222">
    <property type="entry name" value="EF_HAND_2"/>
    <property type="match status" value="1"/>
</dbReference>
<dbReference type="PROSITE" id="PS00018">
    <property type="entry name" value="EF_HAND_1"/>
    <property type="match status" value="2"/>
</dbReference>
<name>A0A3L6G6G0_MAIZE</name>
<comment type="caution">
    <text evidence="6">The sequence shown here is derived from an EMBL/GenBank/DDBJ whole genome shotgun (WGS) entry which is preliminary data.</text>
</comment>